<comment type="caution">
    <text evidence="1">The sequence shown here is derived from an EMBL/GenBank/DDBJ whole genome shotgun (WGS) entry which is preliminary data.</text>
</comment>
<gene>
    <name evidence="1" type="ORF">RHGRI_006417</name>
</gene>
<dbReference type="EMBL" id="JACTNZ010000003">
    <property type="protein sequence ID" value="KAG5555763.1"/>
    <property type="molecule type" value="Genomic_DNA"/>
</dbReference>
<dbReference type="Pfam" id="PF02330">
    <property type="entry name" value="MAM33"/>
    <property type="match status" value="1"/>
</dbReference>
<evidence type="ECO:0000313" key="1">
    <source>
        <dbReference type="EMBL" id="KAG5555763.1"/>
    </source>
</evidence>
<sequence>MPRIWSVLRKGRKAIQELDLLKVLQSEIRHEHSSNPFQDSKSASLGDFKLDWDSPHSQDVVLRKKCESGEEVAVSALLGPRTYGGEVEEDEESVFPREALMKVCIKKPGLSSILQFDCGVSGSNVGDWSSVYINGLHYLPSTSLDCSIYKSPSYRHELDFLSVIVACTNLNFILRTFVYVAYQELDPHLRIEIMTYLESKGIEESLTNFLLLHLHRKEQGQYVNWLRKLEEMVTQGDEGQTNAASDVT</sequence>
<dbReference type="SUPFAM" id="SSF54529">
    <property type="entry name" value="Mitochondrial glycoprotein MAM33-like"/>
    <property type="match status" value="1"/>
</dbReference>
<dbReference type="PANTHER" id="PTHR10826">
    <property type="entry name" value="COMPLEMENT COMPONENT 1"/>
    <property type="match status" value="1"/>
</dbReference>
<dbReference type="Gene3D" id="3.10.280.10">
    <property type="entry name" value="Mitochondrial glycoprotein"/>
    <property type="match status" value="1"/>
</dbReference>
<protein>
    <submittedName>
        <fullName evidence="1">Uncharacterized protein</fullName>
    </submittedName>
</protein>
<dbReference type="Proteomes" id="UP000823749">
    <property type="component" value="Chromosome 3"/>
</dbReference>
<organism evidence="1 2">
    <name type="scientific">Rhododendron griersonianum</name>
    <dbReference type="NCBI Taxonomy" id="479676"/>
    <lineage>
        <taxon>Eukaryota</taxon>
        <taxon>Viridiplantae</taxon>
        <taxon>Streptophyta</taxon>
        <taxon>Embryophyta</taxon>
        <taxon>Tracheophyta</taxon>
        <taxon>Spermatophyta</taxon>
        <taxon>Magnoliopsida</taxon>
        <taxon>eudicotyledons</taxon>
        <taxon>Gunneridae</taxon>
        <taxon>Pentapetalae</taxon>
        <taxon>asterids</taxon>
        <taxon>Ericales</taxon>
        <taxon>Ericaceae</taxon>
        <taxon>Ericoideae</taxon>
        <taxon>Rhodoreae</taxon>
        <taxon>Rhododendron</taxon>
    </lineage>
</organism>
<dbReference type="AlphaFoldDB" id="A0AAV6KT06"/>
<name>A0AAV6KT06_9ERIC</name>
<dbReference type="InterPro" id="IPR003428">
    <property type="entry name" value="MAM33"/>
</dbReference>
<evidence type="ECO:0000313" key="2">
    <source>
        <dbReference type="Proteomes" id="UP000823749"/>
    </source>
</evidence>
<dbReference type="PANTHER" id="PTHR10826:SF1">
    <property type="entry name" value="COMPLEMENT COMPONENT 1 Q SUBCOMPONENT-BINDING PROTEIN, MITOCHONDRIAL"/>
    <property type="match status" value="1"/>
</dbReference>
<dbReference type="InterPro" id="IPR036561">
    <property type="entry name" value="MAM33_sf"/>
</dbReference>
<keyword evidence="2" id="KW-1185">Reference proteome</keyword>
<proteinExistence type="predicted"/>
<dbReference type="GO" id="GO:0005759">
    <property type="term" value="C:mitochondrial matrix"/>
    <property type="evidence" value="ECO:0007669"/>
    <property type="project" value="InterPro"/>
</dbReference>
<reference evidence="1" key="1">
    <citation type="submission" date="2020-08" db="EMBL/GenBank/DDBJ databases">
        <title>Plant Genome Project.</title>
        <authorList>
            <person name="Zhang R.-G."/>
        </authorList>
    </citation>
    <scope>NUCLEOTIDE SEQUENCE</scope>
    <source>
        <strain evidence="1">WSP0</strain>
        <tissue evidence="1">Leaf</tissue>
    </source>
</reference>
<accession>A0AAV6KT06</accession>